<dbReference type="RefSeq" id="WP_181758345.1">
    <property type="nucleotide sequence ID" value="NZ_BMCR01000001.1"/>
</dbReference>
<accession>A0A838XT10</accession>
<organism evidence="1 2">
    <name type="scientific">Stappia taiwanensis</name>
    <dbReference type="NCBI Taxonomy" id="992267"/>
    <lineage>
        <taxon>Bacteria</taxon>
        <taxon>Pseudomonadati</taxon>
        <taxon>Pseudomonadota</taxon>
        <taxon>Alphaproteobacteria</taxon>
        <taxon>Hyphomicrobiales</taxon>
        <taxon>Stappiaceae</taxon>
        <taxon>Stappia</taxon>
    </lineage>
</organism>
<proteinExistence type="predicted"/>
<evidence type="ECO:0000313" key="1">
    <source>
        <dbReference type="EMBL" id="MBA4610153.1"/>
    </source>
</evidence>
<dbReference type="AlphaFoldDB" id="A0A838XT10"/>
<dbReference type="Proteomes" id="UP000559404">
    <property type="component" value="Unassembled WGS sequence"/>
</dbReference>
<name>A0A838XT10_9HYPH</name>
<dbReference type="EMBL" id="JACEON010000001">
    <property type="protein sequence ID" value="MBA4610153.1"/>
    <property type="molecule type" value="Genomic_DNA"/>
</dbReference>
<sequence length="65" mass="7179">MRSGLGPWPVLALAGVLLAAVPGCREDEQNRVLGLEKGVYAGASDTELTEAQRRELRQRGERQRF</sequence>
<gene>
    <name evidence="1" type="ORF">H1W37_00705</name>
</gene>
<keyword evidence="2" id="KW-1185">Reference proteome</keyword>
<reference evidence="1 2" key="1">
    <citation type="submission" date="2020-07" db="EMBL/GenBank/DDBJ databases">
        <authorList>
            <person name="Li M."/>
        </authorList>
    </citation>
    <scope>NUCLEOTIDE SEQUENCE [LARGE SCALE GENOMIC DNA]</scope>
    <source>
        <strain evidence="1 2">DSM 23284</strain>
    </source>
</reference>
<protein>
    <submittedName>
        <fullName evidence="1">Uncharacterized protein</fullName>
    </submittedName>
</protein>
<comment type="caution">
    <text evidence="1">The sequence shown here is derived from an EMBL/GenBank/DDBJ whole genome shotgun (WGS) entry which is preliminary data.</text>
</comment>
<reference evidence="1 2" key="2">
    <citation type="submission" date="2020-08" db="EMBL/GenBank/DDBJ databases">
        <title>Stappia taiwanensis sp. nov., isolated from a coastal thermal spring.</title>
        <authorList>
            <person name="Kampfer P."/>
        </authorList>
    </citation>
    <scope>NUCLEOTIDE SEQUENCE [LARGE SCALE GENOMIC DNA]</scope>
    <source>
        <strain evidence="1 2">DSM 23284</strain>
    </source>
</reference>
<evidence type="ECO:0000313" key="2">
    <source>
        <dbReference type="Proteomes" id="UP000559404"/>
    </source>
</evidence>